<evidence type="ECO:0000256" key="1">
    <source>
        <dbReference type="SAM" id="MobiDB-lite"/>
    </source>
</evidence>
<feature type="region of interest" description="Disordered" evidence="1">
    <location>
        <begin position="1"/>
        <end position="34"/>
    </location>
</feature>
<dbReference type="AlphaFoldDB" id="A0A8B6BS35"/>
<sequence>MESVIKQEVPVRTPEQTRSTNVPLEPVQQQPPNRNTQNIASEFEMVEHLNNIMSTKIEDLAIKIAYNAHILTIQKRKLKEEISFKKHLKMRKRMLLERRTNGI</sequence>
<comment type="caution">
    <text evidence="2">The sequence shown here is derived from an EMBL/GenBank/DDBJ whole genome shotgun (WGS) entry which is preliminary data.</text>
</comment>
<feature type="compositionally biased region" description="Polar residues" evidence="1">
    <location>
        <begin position="14"/>
        <end position="34"/>
    </location>
</feature>
<organism evidence="2 4">
    <name type="scientific">Mytilus galloprovincialis</name>
    <name type="common">Mediterranean mussel</name>
    <dbReference type="NCBI Taxonomy" id="29158"/>
    <lineage>
        <taxon>Eukaryota</taxon>
        <taxon>Metazoa</taxon>
        <taxon>Spiralia</taxon>
        <taxon>Lophotrochozoa</taxon>
        <taxon>Mollusca</taxon>
        <taxon>Bivalvia</taxon>
        <taxon>Autobranchia</taxon>
        <taxon>Pteriomorphia</taxon>
        <taxon>Mytilida</taxon>
        <taxon>Mytiloidea</taxon>
        <taxon>Mytilidae</taxon>
        <taxon>Mytilinae</taxon>
        <taxon>Mytilus</taxon>
    </lineage>
</organism>
<name>A0A8B6BS35_MYTGA</name>
<dbReference type="EMBL" id="UYJE01000552">
    <property type="protein sequence ID" value="VDH94113.1"/>
    <property type="molecule type" value="Genomic_DNA"/>
</dbReference>
<proteinExistence type="predicted"/>
<protein>
    <submittedName>
        <fullName evidence="2">Uncharacterized protein</fullName>
    </submittedName>
</protein>
<dbReference type="EMBL" id="UYJE01007694">
    <property type="protein sequence ID" value="VDI57137.1"/>
    <property type="molecule type" value="Genomic_DNA"/>
</dbReference>
<dbReference type="Proteomes" id="UP000596742">
    <property type="component" value="Unassembled WGS sequence"/>
</dbReference>
<accession>A0A8B6BS35</accession>
<evidence type="ECO:0000313" key="2">
    <source>
        <dbReference type="EMBL" id="VDH94113.1"/>
    </source>
</evidence>
<reference evidence="2" key="1">
    <citation type="submission" date="2018-11" db="EMBL/GenBank/DDBJ databases">
        <authorList>
            <person name="Alioto T."/>
            <person name="Alioto T."/>
        </authorList>
    </citation>
    <scope>NUCLEOTIDE SEQUENCE</scope>
</reference>
<evidence type="ECO:0000313" key="4">
    <source>
        <dbReference type="Proteomes" id="UP000596742"/>
    </source>
</evidence>
<evidence type="ECO:0000313" key="3">
    <source>
        <dbReference type="EMBL" id="VDI57137.1"/>
    </source>
</evidence>
<dbReference type="OrthoDB" id="6174980at2759"/>
<gene>
    <name evidence="2" type="ORF">MGAL_10B064009</name>
    <name evidence="3" type="ORF">MGAL_10B081803</name>
</gene>
<keyword evidence="4" id="KW-1185">Reference proteome</keyword>